<dbReference type="Proteomes" id="UP001058533">
    <property type="component" value="Chromosome"/>
</dbReference>
<reference evidence="1" key="1">
    <citation type="submission" date="2022-07" db="EMBL/GenBank/DDBJ databases">
        <title>Sphingomonas sp. nov., a novel bacterium isolated from the north slope of the Mount Everest.</title>
        <authorList>
            <person name="Cui X."/>
            <person name="Liu Y."/>
        </authorList>
    </citation>
    <scope>NUCLEOTIDE SEQUENCE</scope>
    <source>
        <strain evidence="1">S5-59</strain>
    </source>
</reference>
<accession>A0ABY5L7W7</accession>
<evidence type="ECO:0000313" key="1">
    <source>
        <dbReference type="EMBL" id="UUL82537.1"/>
    </source>
</evidence>
<organism evidence="1 2">
    <name type="scientific">Sphingomonas qomolangmaensis</name>
    <dbReference type="NCBI Taxonomy" id="2918765"/>
    <lineage>
        <taxon>Bacteria</taxon>
        <taxon>Pseudomonadati</taxon>
        <taxon>Pseudomonadota</taxon>
        <taxon>Alphaproteobacteria</taxon>
        <taxon>Sphingomonadales</taxon>
        <taxon>Sphingomonadaceae</taxon>
        <taxon>Sphingomonas</taxon>
    </lineage>
</organism>
<proteinExistence type="predicted"/>
<name>A0ABY5L7W7_9SPHN</name>
<dbReference type="RefSeq" id="WP_256506374.1">
    <property type="nucleotide sequence ID" value="NZ_CP101740.1"/>
</dbReference>
<evidence type="ECO:0000313" key="2">
    <source>
        <dbReference type="Proteomes" id="UP001058533"/>
    </source>
</evidence>
<gene>
    <name evidence="1" type="ORF">NMP03_15420</name>
</gene>
<protein>
    <submittedName>
        <fullName evidence="1">Uncharacterized protein</fullName>
    </submittedName>
</protein>
<keyword evidence="2" id="KW-1185">Reference proteome</keyword>
<dbReference type="EMBL" id="CP101740">
    <property type="protein sequence ID" value="UUL82537.1"/>
    <property type="molecule type" value="Genomic_DNA"/>
</dbReference>
<sequence>MTETMDPLERLEAALPHLRSAVSQQHLGKVLNLAVTASAEVPQRVERLKALSASYALLPGYVLQRATEIKEATETVLDLGETMEAASEPEHLEAVVRDVKRLEPAVNSLNRSVLALTELYTRDHVLPLSALEKLLRRLGRDEVANAIGRLRVMSSGLATASVSLPDKLKALQDAREALTNDLTELASDLEVDAFLTGFATKGSVKLSLVTPKVLAWLGEQGALDQFTVQPID</sequence>